<evidence type="ECO:0000313" key="4">
    <source>
        <dbReference type="EMBL" id="MFD2158801.1"/>
    </source>
</evidence>
<accession>A0ABW4Z9Y3</accession>
<dbReference type="InterPro" id="IPR009057">
    <property type="entry name" value="Homeodomain-like_sf"/>
</dbReference>
<evidence type="ECO:0000259" key="3">
    <source>
        <dbReference type="PROSITE" id="PS50977"/>
    </source>
</evidence>
<evidence type="ECO:0000313" key="5">
    <source>
        <dbReference type="Proteomes" id="UP001597389"/>
    </source>
</evidence>
<dbReference type="Gene3D" id="1.10.357.10">
    <property type="entry name" value="Tetracycline Repressor, domain 2"/>
    <property type="match status" value="1"/>
</dbReference>
<evidence type="ECO:0000256" key="2">
    <source>
        <dbReference type="PROSITE-ProRule" id="PRU00335"/>
    </source>
</evidence>
<evidence type="ECO:0000256" key="1">
    <source>
        <dbReference type="ARBA" id="ARBA00023125"/>
    </source>
</evidence>
<dbReference type="SUPFAM" id="SSF46689">
    <property type="entry name" value="Homeodomain-like"/>
    <property type="match status" value="1"/>
</dbReference>
<gene>
    <name evidence="4" type="ORF">ACFSW8_07830</name>
</gene>
<protein>
    <submittedName>
        <fullName evidence="4">TetR/AcrR family transcriptional regulator</fullName>
    </submittedName>
</protein>
<comment type="caution">
    <text evidence="4">The sequence shown here is derived from an EMBL/GenBank/DDBJ whole genome shotgun (WGS) entry which is preliminary data.</text>
</comment>
<keyword evidence="1 2" id="KW-0238">DNA-binding</keyword>
<proteinExistence type="predicted"/>
<dbReference type="PROSITE" id="PS50977">
    <property type="entry name" value="HTH_TETR_2"/>
    <property type="match status" value="1"/>
</dbReference>
<reference evidence="5" key="1">
    <citation type="journal article" date="2019" name="Int. J. Syst. Evol. Microbiol.">
        <title>The Global Catalogue of Microorganisms (GCM) 10K type strain sequencing project: providing services to taxonomists for standard genome sequencing and annotation.</title>
        <authorList>
            <consortium name="The Broad Institute Genomics Platform"/>
            <consortium name="The Broad Institute Genome Sequencing Center for Infectious Disease"/>
            <person name="Wu L."/>
            <person name="Ma J."/>
        </authorList>
    </citation>
    <scope>NUCLEOTIDE SEQUENCE [LARGE SCALE GENOMIC DNA]</scope>
    <source>
        <strain evidence="5">CCUG 57942</strain>
    </source>
</reference>
<name>A0ABW4Z9Y3_9BACT</name>
<sequence length="192" mass="21202">MPRKSMVEERSQQILDAFERCVVRYGIEGSTLERVAEEAQLKRTIIRHYIGNRDALVEAVAERLRGRLDGQLDTIVAFEGGDREEIVAFLYDGGANCGFSDVILIEQFIAASALYPAASQKILEYVEAYTSAVADLLGRYSDGHPRTWEVAYGVTAILFNEASLQPLELGQRYSDASVYCVDQLIAGLSGAK</sequence>
<feature type="DNA-binding region" description="H-T-H motif" evidence="2">
    <location>
        <begin position="31"/>
        <end position="50"/>
    </location>
</feature>
<organism evidence="4 5">
    <name type="scientific">Rubritalea tangerina</name>
    <dbReference type="NCBI Taxonomy" id="430798"/>
    <lineage>
        <taxon>Bacteria</taxon>
        <taxon>Pseudomonadati</taxon>
        <taxon>Verrucomicrobiota</taxon>
        <taxon>Verrucomicrobiia</taxon>
        <taxon>Verrucomicrobiales</taxon>
        <taxon>Rubritaleaceae</taxon>
        <taxon>Rubritalea</taxon>
    </lineage>
</organism>
<dbReference type="Proteomes" id="UP001597389">
    <property type="component" value="Unassembled WGS sequence"/>
</dbReference>
<dbReference type="EMBL" id="JBHUJB010000034">
    <property type="protein sequence ID" value="MFD2158801.1"/>
    <property type="molecule type" value="Genomic_DNA"/>
</dbReference>
<keyword evidence="5" id="KW-1185">Reference proteome</keyword>
<feature type="domain" description="HTH tetR-type" evidence="3">
    <location>
        <begin position="8"/>
        <end position="68"/>
    </location>
</feature>
<dbReference type="RefSeq" id="WP_377089369.1">
    <property type="nucleotide sequence ID" value="NZ_JBHSJL010000014.1"/>
</dbReference>
<dbReference type="InterPro" id="IPR001647">
    <property type="entry name" value="HTH_TetR"/>
</dbReference>